<reference evidence="3 4" key="1">
    <citation type="submission" date="2025-04" db="UniProtKB">
        <authorList>
            <consortium name="RefSeq"/>
        </authorList>
    </citation>
    <scope>IDENTIFICATION</scope>
    <source>
        <tissue evidence="3 4">Sperm</tissue>
    </source>
</reference>
<evidence type="ECO:0000256" key="1">
    <source>
        <dbReference type="SAM" id="MobiDB-lite"/>
    </source>
</evidence>
<dbReference type="AlphaFoldDB" id="A0AAJ7SJU2"/>
<gene>
    <name evidence="3 4" type="primary">CBY1</name>
</gene>
<dbReference type="Proteomes" id="UP001318040">
    <property type="component" value="Unplaced"/>
</dbReference>
<dbReference type="Pfam" id="PF14645">
    <property type="entry name" value="Chibby"/>
    <property type="match status" value="1"/>
</dbReference>
<sequence length="132" mass="14357">MPLFSSAFSPKKTPPRKSASLSNLHTLDYSTRAVELGLDYGAPSVTIGNQKLVFLDDGEWAAESVGGGGAAAGGGAALKRLEQRNHSLEEENFLLKLKLTLLMDMLCESTADSQHLERQLARLKSRSKEARR</sequence>
<feature type="region of interest" description="Disordered" evidence="1">
    <location>
        <begin position="1"/>
        <end position="20"/>
    </location>
</feature>
<dbReference type="RefSeq" id="XP_032800605.1">
    <property type="nucleotide sequence ID" value="XM_032944714.1"/>
</dbReference>
<evidence type="ECO:0000313" key="3">
    <source>
        <dbReference type="RefSeq" id="XP_032800605.1"/>
    </source>
</evidence>
<dbReference type="KEGG" id="pmrn:116937572"/>
<evidence type="ECO:0000313" key="2">
    <source>
        <dbReference type="Proteomes" id="UP001318040"/>
    </source>
</evidence>
<accession>A0AAJ7SJU2</accession>
<dbReference type="CDD" id="cd07429">
    <property type="entry name" value="Cby_like"/>
    <property type="match status" value="1"/>
</dbReference>
<protein>
    <submittedName>
        <fullName evidence="3 4">Protein chibby homolog 1</fullName>
    </submittedName>
</protein>
<dbReference type="InterPro" id="IPR028118">
    <property type="entry name" value="Chibby_fam"/>
</dbReference>
<proteinExistence type="predicted"/>
<dbReference type="PANTHER" id="PTHR21533">
    <property type="entry name" value="LEUCINE-RICH PROTEIN"/>
    <property type="match status" value="1"/>
</dbReference>
<dbReference type="RefSeq" id="XP_032800606.1">
    <property type="nucleotide sequence ID" value="XM_032944715.1"/>
</dbReference>
<keyword evidence="2" id="KW-1185">Reference proteome</keyword>
<dbReference type="PANTHER" id="PTHR21533:SF19">
    <property type="entry name" value="LEUCINE-RICH PROTEIN"/>
    <property type="match status" value="1"/>
</dbReference>
<evidence type="ECO:0000313" key="4">
    <source>
        <dbReference type="RefSeq" id="XP_032800606.1"/>
    </source>
</evidence>
<name>A0AAJ7SJU2_PETMA</name>
<organism evidence="2 3">
    <name type="scientific">Petromyzon marinus</name>
    <name type="common">Sea lamprey</name>
    <dbReference type="NCBI Taxonomy" id="7757"/>
    <lineage>
        <taxon>Eukaryota</taxon>
        <taxon>Metazoa</taxon>
        <taxon>Chordata</taxon>
        <taxon>Craniata</taxon>
        <taxon>Vertebrata</taxon>
        <taxon>Cyclostomata</taxon>
        <taxon>Hyperoartia</taxon>
        <taxon>Petromyzontiformes</taxon>
        <taxon>Petromyzontidae</taxon>
        <taxon>Petromyzon</taxon>
    </lineage>
</organism>